<dbReference type="Proteomes" id="UP000437131">
    <property type="component" value="Unassembled WGS sequence"/>
</dbReference>
<name>A0A844GQW6_9CHRO</name>
<proteinExistence type="predicted"/>
<evidence type="ECO:0000313" key="1">
    <source>
        <dbReference type="EMBL" id="MTF38877.1"/>
    </source>
</evidence>
<dbReference type="RefSeq" id="WP_155083704.1">
    <property type="nucleotide sequence ID" value="NZ_WMIA01000008.1"/>
</dbReference>
<reference evidence="1 2" key="1">
    <citation type="submission" date="2019-11" db="EMBL/GenBank/DDBJ databases">
        <title>Isolation of a new High Light Tolerant Cyanobacteria.</title>
        <authorList>
            <person name="Dobson Z."/>
            <person name="Vaughn N."/>
            <person name="Vaughn M."/>
            <person name="Fromme P."/>
            <person name="Mazor Y."/>
        </authorList>
    </citation>
    <scope>NUCLEOTIDE SEQUENCE [LARGE SCALE GENOMIC DNA]</scope>
    <source>
        <strain evidence="1 2">0216</strain>
    </source>
</reference>
<comment type="caution">
    <text evidence="1">The sequence shown here is derived from an EMBL/GenBank/DDBJ whole genome shotgun (WGS) entry which is preliminary data.</text>
</comment>
<organism evidence="1 2">
    <name type="scientific">Cyanobacterium aponinum 0216</name>
    <dbReference type="NCBI Taxonomy" id="2676140"/>
    <lineage>
        <taxon>Bacteria</taxon>
        <taxon>Bacillati</taxon>
        <taxon>Cyanobacteriota</taxon>
        <taxon>Cyanophyceae</taxon>
        <taxon>Oscillatoriophycideae</taxon>
        <taxon>Chroococcales</taxon>
        <taxon>Geminocystaceae</taxon>
        <taxon>Cyanobacterium</taxon>
    </lineage>
</organism>
<dbReference type="AlphaFoldDB" id="A0A844GQW6"/>
<protein>
    <submittedName>
        <fullName evidence="1">Uncharacterized protein</fullName>
    </submittedName>
</protein>
<gene>
    <name evidence="1" type="ORF">GGC33_08040</name>
</gene>
<sequence>MNIVSTKHQNIFIRIPKIWRITIIDQSIPFDQFLSHCLEKGKLKPQNYWIHNFQGDIKLDFIEKFEHLNSDFSNVCQSLGLNIELPHKLNSGNSNYKQFYNEDLINLVSDFYQEEIKLFNCSFHD</sequence>
<evidence type="ECO:0000313" key="2">
    <source>
        <dbReference type="Proteomes" id="UP000437131"/>
    </source>
</evidence>
<dbReference type="EMBL" id="WMIA01000008">
    <property type="protein sequence ID" value="MTF38877.1"/>
    <property type="molecule type" value="Genomic_DNA"/>
</dbReference>
<accession>A0A844GQW6</accession>